<dbReference type="NCBIfam" id="NF003992">
    <property type="entry name" value="PRK05472.2-1"/>
    <property type="match status" value="1"/>
</dbReference>
<dbReference type="Gene3D" id="3.40.50.720">
    <property type="entry name" value="NAD(P)-binding Rossmann-like Domain"/>
    <property type="match status" value="1"/>
</dbReference>
<comment type="similarity">
    <text evidence="7">Belongs to the transcriptional regulatory Rex family.</text>
</comment>
<dbReference type="SUPFAM" id="SSF51735">
    <property type="entry name" value="NAD(P)-binding Rossmann-fold domains"/>
    <property type="match status" value="1"/>
</dbReference>
<evidence type="ECO:0000256" key="7">
    <source>
        <dbReference type="HAMAP-Rule" id="MF_01131"/>
    </source>
</evidence>
<keyword evidence="5 7" id="KW-0238">DNA-binding</keyword>
<dbReference type="GO" id="GO:0045892">
    <property type="term" value="P:negative regulation of DNA-templated transcription"/>
    <property type="evidence" value="ECO:0007669"/>
    <property type="project" value="InterPro"/>
</dbReference>
<keyword evidence="1 7" id="KW-0963">Cytoplasm</keyword>
<protein>
    <recommendedName>
        <fullName evidence="7">Redox-sensing transcriptional repressor Rex</fullName>
    </recommendedName>
</protein>
<dbReference type="Pfam" id="PF02629">
    <property type="entry name" value="CoA_binding"/>
    <property type="match status" value="1"/>
</dbReference>
<dbReference type="GO" id="GO:0051775">
    <property type="term" value="P:response to redox state"/>
    <property type="evidence" value="ECO:0007669"/>
    <property type="project" value="InterPro"/>
</dbReference>
<dbReference type="InterPro" id="IPR036291">
    <property type="entry name" value="NAD(P)-bd_dom_sf"/>
</dbReference>
<dbReference type="EMBL" id="DTHB01000053">
    <property type="protein sequence ID" value="HGB15347.1"/>
    <property type="molecule type" value="Genomic_DNA"/>
</dbReference>
<comment type="function">
    <text evidence="7">Modulates transcription in response to changes in cellular NADH/NAD(+) redox state.</text>
</comment>
<feature type="domain" description="CoA-binding" evidence="8">
    <location>
        <begin position="79"/>
        <end position="181"/>
    </location>
</feature>
<dbReference type="InterPro" id="IPR036388">
    <property type="entry name" value="WH-like_DNA-bd_sf"/>
</dbReference>
<accession>A0A7C3SLS1</accession>
<dbReference type="NCBIfam" id="NF003995">
    <property type="entry name" value="PRK05472.2-4"/>
    <property type="match status" value="1"/>
</dbReference>
<dbReference type="AlphaFoldDB" id="A0A7C3SLS1"/>
<dbReference type="InterPro" id="IPR009718">
    <property type="entry name" value="Rex_DNA-bd_C_dom"/>
</dbReference>
<dbReference type="PANTHER" id="PTHR35786">
    <property type="entry name" value="REDOX-SENSING TRANSCRIPTIONAL REPRESSOR REX"/>
    <property type="match status" value="1"/>
</dbReference>
<keyword evidence="6 7" id="KW-0804">Transcription</keyword>
<dbReference type="NCBIfam" id="NF003993">
    <property type="entry name" value="PRK05472.2-2"/>
    <property type="match status" value="1"/>
</dbReference>
<dbReference type="HAMAP" id="MF_01131">
    <property type="entry name" value="Rex"/>
    <property type="match status" value="1"/>
</dbReference>
<comment type="caution">
    <text evidence="9">The sequence shown here is derived from an EMBL/GenBank/DDBJ whole genome shotgun (WGS) entry which is preliminary data.</text>
</comment>
<gene>
    <name evidence="7" type="primary">rex</name>
    <name evidence="9" type="ORF">ENV62_08950</name>
</gene>
<dbReference type="Gene3D" id="1.10.10.10">
    <property type="entry name" value="Winged helix-like DNA-binding domain superfamily/Winged helix DNA-binding domain"/>
    <property type="match status" value="1"/>
</dbReference>
<dbReference type="NCBIfam" id="NF003996">
    <property type="entry name" value="PRK05472.2-5"/>
    <property type="match status" value="1"/>
</dbReference>
<dbReference type="InterPro" id="IPR022876">
    <property type="entry name" value="Tscrpt_rep_Rex"/>
</dbReference>
<dbReference type="GO" id="GO:0003677">
    <property type="term" value="F:DNA binding"/>
    <property type="evidence" value="ECO:0007669"/>
    <property type="project" value="UniProtKB-UniRule"/>
</dbReference>
<evidence type="ECO:0000256" key="3">
    <source>
        <dbReference type="ARBA" id="ARBA00023015"/>
    </source>
</evidence>
<name>A0A7C3SLS1_9BACT</name>
<evidence type="ECO:0000313" key="9">
    <source>
        <dbReference type="EMBL" id="HGB15347.1"/>
    </source>
</evidence>
<dbReference type="GO" id="GO:0005737">
    <property type="term" value="C:cytoplasm"/>
    <property type="evidence" value="ECO:0007669"/>
    <property type="project" value="UniProtKB-SubCell"/>
</dbReference>
<reference evidence="9" key="1">
    <citation type="journal article" date="2020" name="mSystems">
        <title>Genome- and Community-Level Interaction Insights into Carbon Utilization and Element Cycling Functions of Hydrothermarchaeota in Hydrothermal Sediment.</title>
        <authorList>
            <person name="Zhou Z."/>
            <person name="Liu Y."/>
            <person name="Xu W."/>
            <person name="Pan J."/>
            <person name="Luo Z.H."/>
            <person name="Li M."/>
        </authorList>
    </citation>
    <scope>NUCLEOTIDE SEQUENCE [LARGE SCALE GENOMIC DNA]</scope>
    <source>
        <strain evidence="9">SpSt-776</strain>
    </source>
</reference>
<sequence>MKFSKIPTATITRLSIYSRYLEALAQEGVKIIASDKLAQKCGINPAQIRKDLAYFGEFGIRGVGYFVKELLFEIKRILGLNKSWKMALVGIGNLGSALLAHQNFIRQGYEFAAVFDVDPAKVGRRLPSGQQIYHLDELEQVVKEKNIEIGVIATPASQAQLVAQRLINAGIKAILNFAPIQLQVPEDMVVENVDFTVKLDNLAYHLTMGNA</sequence>
<feature type="DNA-binding region" description="H-T-H motif" evidence="7">
    <location>
        <begin position="16"/>
        <end position="55"/>
    </location>
</feature>
<dbReference type="Pfam" id="PF06971">
    <property type="entry name" value="Put_DNA-bind_N"/>
    <property type="match status" value="1"/>
</dbReference>
<proteinExistence type="inferred from homology"/>
<dbReference type="SUPFAM" id="SSF46785">
    <property type="entry name" value="Winged helix' DNA-binding domain"/>
    <property type="match status" value="1"/>
</dbReference>
<dbReference type="GO" id="GO:0003700">
    <property type="term" value="F:DNA-binding transcription factor activity"/>
    <property type="evidence" value="ECO:0007669"/>
    <property type="project" value="UniProtKB-UniRule"/>
</dbReference>
<comment type="subunit">
    <text evidence="7">Homodimer.</text>
</comment>
<evidence type="ECO:0000256" key="2">
    <source>
        <dbReference type="ARBA" id="ARBA00022491"/>
    </source>
</evidence>
<organism evidence="9">
    <name type="scientific">Desulfobacca acetoxidans</name>
    <dbReference type="NCBI Taxonomy" id="60893"/>
    <lineage>
        <taxon>Bacteria</taxon>
        <taxon>Pseudomonadati</taxon>
        <taxon>Thermodesulfobacteriota</taxon>
        <taxon>Desulfobaccia</taxon>
        <taxon>Desulfobaccales</taxon>
        <taxon>Desulfobaccaceae</taxon>
        <taxon>Desulfobacca</taxon>
    </lineage>
</organism>
<dbReference type="InterPro" id="IPR003781">
    <property type="entry name" value="CoA-bd"/>
</dbReference>
<dbReference type="InterPro" id="IPR058236">
    <property type="entry name" value="Rex_actinobacterial-type"/>
</dbReference>
<comment type="subcellular location">
    <subcellularLocation>
        <location evidence="7">Cytoplasm</location>
    </subcellularLocation>
</comment>
<dbReference type="NCBIfam" id="NF003989">
    <property type="entry name" value="PRK05472.1-3"/>
    <property type="match status" value="1"/>
</dbReference>
<evidence type="ECO:0000259" key="8">
    <source>
        <dbReference type="SMART" id="SM00881"/>
    </source>
</evidence>
<evidence type="ECO:0000256" key="5">
    <source>
        <dbReference type="ARBA" id="ARBA00023125"/>
    </source>
</evidence>
<evidence type="ECO:0000256" key="1">
    <source>
        <dbReference type="ARBA" id="ARBA00022490"/>
    </source>
</evidence>
<dbReference type="SMART" id="SM00881">
    <property type="entry name" value="CoA_binding"/>
    <property type="match status" value="1"/>
</dbReference>
<feature type="binding site" evidence="7">
    <location>
        <begin position="90"/>
        <end position="95"/>
    </location>
    <ligand>
        <name>NAD(+)</name>
        <dbReference type="ChEBI" id="CHEBI:57540"/>
    </ligand>
</feature>
<dbReference type="NCBIfam" id="NF003994">
    <property type="entry name" value="PRK05472.2-3"/>
    <property type="match status" value="1"/>
</dbReference>
<evidence type="ECO:0000256" key="4">
    <source>
        <dbReference type="ARBA" id="ARBA00023027"/>
    </source>
</evidence>
<dbReference type="PANTHER" id="PTHR35786:SF1">
    <property type="entry name" value="REDOX-SENSING TRANSCRIPTIONAL REPRESSOR REX 1"/>
    <property type="match status" value="1"/>
</dbReference>
<keyword evidence="4 7" id="KW-0520">NAD</keyword>
<keyword evidence="2 7" id="KW-0678">Repressor</keyword>
<keyword evidence="3 7" id="KW-0805">Transcription regulation</keyword>
<dbReference type="InterPro" id="IPR036390">
    <property type="entry name" value="WH_DNA-bd_sf"/>
</dbReference>
<evidence type="ECO:0000256" key="6">
    <source>
        <dbReference type="ARBA" id="ARBA00023163"/>
    </source>
</evidence>